<feature type="transmembrane region" description="Helical" evidence="1">
    <location>
        <begin position="80"/>
        <end position="102"/>
    </location>
</feature>
<name>A0A419WBB5_9BACT</name>
<proteinExistence type="predicted"/>
<keyword evidence="3" id="KW-1185">Reference proteome</keyword>
<dbReference type="Proteomes" id="UP000283387">
    <property type="component" value="Unassembled WGS sequence"/>
</dbReference>
<feature type="transmembrane region" description="Helical" evidence="1">
    <location>
        <begin position="134"/>
        <end position="155"/>
    </location>
</feature>
<evidence type="ECO:0000313" key="3">
    <source>
        <dbReference type="Proteomes" id="UP000283387"/>
    </source>
</evidence>
<evidence type="ECO:0000256" key="1">
    <source>
        <dbReference type="SAM" id="Phobius"/>
    </source>
</evidence>
<protein>
    <submittedName>
        <fullName evidence="2">Uncharacterized protein</fullName>
    </submittedName>
</protein>
<dbReference type="EMBL" id="RAPN01000001">
    <property type="protein sequence ID" value="RKD92702.1"/>
    <property type="molecule type" value="Genomic_DNA"/>
</dbReference>
<keyword evidence="1" id="KW-1133">Transmembrane helix</keyword>
<evidence type="ECO:0000313" key="2">
    <source>
        <dbReference type="EMBL" id="RKD92702.1"/>
    </source>
</evidence>
<organism evidence="2 3">
    <name type="scientific">Mangrovibacterium diazotrophicum</name>
    <dbReference type="NCBI Taxonomy" id="1261403"/>
    <lineage>
        <taxon>Bacteria</taxon>
        <taxon>Pseudomonadati</taxon>
        <taxon>Bacteroidota</taxon>
        <taxon>Bacteroidia</taxon>
        <taxon>Marinilabiliales</taxon>
        <taxon>Prolixibacteraceae</taxon>
        <taxon>Mangrovibacterium</taxon>
    </lineage>
</organism>
<dbReference type="RefSeq" id="WP_120273888.1">
    <property type="nucleotide sequence ID" value="NZ_RAPN01000001.1"/>
</dbReference>
<feature type="transmembrane region" description="Helical" evidence="1">
    <location>
        <begin position="49"/>
        <end position="68"/>
    </location>
</feature>
<comment type="caution">
    <text evidence="2">The sequence shown here is derived from an EMBL/GenBank/DDBJ whole genome shotgun (WGS) entry which is preliminary data.</text>
</comment>
<keyword evidence="1" id="KW-0812">Transmembrane</keyword>
<dbReference type="AlphaFoldDB" id="A0A419WBB5"/>
<sequence>MELDQLKNAWNKYTSSDADKHRVGEDEVRRMLKGRTKGLIARIDRNVRTGFGVMVALVLFFLIDDFYLTPTFGDGVEVPLWIYLIDALNTFFLLGTFLYFWAQYRNVKKHYSQSNDMRAVLTSSVQLLGTFRRLFYSALSVLLLVIVVSALAGFFANPDLRSEEMLAERNQTLVFGSLAILLGIIGLIFIVFHWGFRKLYGRYIQQLEETLAELDEIE</sequence>
<gene>
    <name evidence="2" type="ORF">BC643_3079</name>
</gene>
<keyword evidence="1" id="KW-0472">Membrane</keyword>
<dbReference type="OrthoDB" id="1119194at2"/>
<feature type="transmembrane region" description="Helical" evidence="1">
    <location>
        <begin position="175"/>
        <end position="196"/>
    </location>
</feature>
<reference evidence="2 3" key="1">
    <citation type="submission" date="2018-09" db="EMBL/GenBank/DDBJ databases">
        <title>Genomic Encyclopedia of Archaeal and Bacterial Type Strains, Phase II (KMG-II): from individual species to whole genera.</title>
        <authorList>
            <person name="Goeker M."/>
        </authorList>
    </citation>
    <scope>NUCLEOTIDE SEQUENCE [LARGE SCALE GENOMIC DNA]</scope>
    <source>
        <strain evidence="2 3">DSM 27148</strain>
    </source>
</reference>
<accession>A0A419WBB5</accession>